<dbReference type="PANTHER" id="PTHR48073">
    <property type="entry name" value="O-SUCCINYLBENZOATE SYNTHASE-RELATED"/>
    <property type="match status" value="1"/>
</dbReference>
<dbReference type="Gene3D" id="3.20.20.120">
    <property type="entry name" value="Enolase-like C-terminal domain"/>
    <property type="match status" value="1"/>
</dbReference>
<evidence type="ECO:0000256" key="1">
    <source>
        <dbReference type="ARBA" id="ARBA00022723"/>
    </source>
</evidence>
<sequence length="321" mass="36885">MNLNFKKKSYCFKLSTKVENSKTAYLTKSGWIIKLKNNDKKIGFGEVSPLLKEDLKKCEEQLNMIPEHVGVLNLSKQINIFHPCIQSAINSALAEINGKIIFKENYFFDEIDKTAILLNPKNVISDLNEIKKSQSNIGKSVTIKWKVALRNNNEEEAILEEILSQIDNNIKLRIDANGSWGREIANRWAEILKDNKNIDWLEQPLSVDDIDGLKELNKKIPIALDESLLKFPTLINEWKGWQIRRPSQEKNPDKLLRDLENKKALISISTSFETGIGRRWLYHLSSLQLQGPTPKVPGLAMNKFPNSFLFTNEAQKIWNQL</sequence>
<protein>
    <submittedName>
        <fullName evidence="3">Putative O-succinylbenzoate synthase</fullName>
    </submittedName>
</protein>
<evidence type="ECO:0000313" key="3">
    <source>
        <dbReference type="EMBL" id="ABB49239.1"/>
    </source>
</evidence>
<dbReference type="Proteomes" id="UP000002715">
    <property type="component" value="Chromosome"/>
</dbReference>
<evidence type="ECO:0000313" key="4">
    <source>
        <dbReference type="Proteomes" id="UP000002715"/>
    </source>
</evidence>
<dbReference type="EMBL" id="CP000111">
    <property type="protein sequence ID" value="ABB49239.1"/>
    <property type="molecule type" value="Genomic_DNA"/>
</dbReference>
<organism evidence="3 4">
    <name type="scientific">Prochlorococcus marinus (strain MIT 9312)</name>
    <dbReference type="NCBI Taxonomy" id="74546"/>
    <lineage>
        <taxon>Bacteria</taxon>
        <taxon>Bacillati</taxon>
        <taxon>Cyanobacteriota</taxon>
        <taxon>Cyanophyceae</taxon>
        <taxon>Synechococcales</taxon>
        <taxon>Prochlorococcaceae</taxon>
        <taxon>Prochlorococcus</taxon>
    </lineage>
</organism>
<feature type="domain" description="Mandelate racemase/muconate lactonizing enzyme C-terminal" evidence="2">
    <location>
        <begin position="127"/>
        <end position="223"/>
    </location>
</feature>
<dbReference type="KEGG" id="pmi:PMT9312_0177"/>
<dbReference type="AlphaFoldDB" id="Q31D06"/>
<dbReference type="CDD" id="cd03320">
    <property type="entry name" value="OSBS"/>
    <property type="match status" value="1"/>
</dbReference>
<dbReference type="eggNOG" id="COG4948">
    <property type="taxonomic scope" value="Bacteria"/>
</dbReference>
<dbReference type="InterPro" id="IPR013342">
    <property type="entry name" value="Mandelate_racemase_C"/>
</dbReference>
<dbReference type="SFLD" id="SFLDS00001">
    <property type="entry name" value="Enolase"/>
    <property type="match status" value="1"/>
</dbReference>
<dbReference type="HOGENOM" id="CLU_030273_0_2_3"/>
<dbReference type="SFLD" id="SFLDG00180">
    <property type="entry name" value="muconate_cycloisomerase"/>
    <property type="match status" value="1"/>
</dbReference>
<evidence type="ECO:0000259" key="2">
    <source>
        <dbReference type="SMART" id="SM00922"/>
    </source>
</evidence>
<dbReference type="Pfam" id="PF13378">
    <property type="entry name" value="MR_MLE_C"/>
    <property type="match status" value="1"/>
</dbReference>
<proteinExistence type="predicted"/>
<dbReference type="GO" id="GO:0003824">
    <property type="term" value="F:catalytic activity"/>
    <property type="evidence" value="ECO:0007669"/>
    <property type="project" value="UniProtKB-ARBA"/>
</dbReference>
<dbReference type="RefSeq" id="WP_011375743.1">
    <property type="nucleotide sequence ID" value="NC_007577.1"/>
</dbReference>
<dbReference type="SUPFAM" id="SSF51604">
    <property type="entry name" value="Enolase C-terminal domain-like"/>
    <property type="match status" value="1"/>
</dbReference>
<reference evidence="4" key="1">
    <citation type="submission" date="2005-07" db="EMBL/GenBank/DDBJ databases">
        <title>Complete sequence of Prochlorococcus marinus str. MIT 9312.</title>
        <authorList>
            <consortium name="US DOE Joint Genome Institute"/>
            <person name="Copeland A."/>
            <person name="Lucas S."/>
            <person name="Lapidus A."/>
            <person name="Barry K."/>
            <person name="Detter J.C."/>
            <person name="Glavina T."/>
            <person name="Hammon N."/>
            <person name="Israni S."/>
            <person name="Pitluck S."/>
            <person name="Thiel J."/>
            <person name="Schmutz J."/>
            <person name="Larimer F."/>
            <person name="Land M."/>
            <person name="Kyrpides N."/>
            <person name="Lykidis A."/>
            <person name="Richardson P."/>
        </authorList>
    </citation>
    <scope>NUCLEOTIDE SEQUENCE [LARGE SCALE GENOMIC DNA]</scope>
    <source>
        <strain evidence="4">MIT 9312</strain>
    </source>
</reference>
<accession>Q31D06</accession>
<dbReference type="SFLD" id="SFLDF00009">
    <property type="entry name" value="o-succinylbenzoate_synthase"/>
    <property type="match status" value="1"/>
</dbReference>
<keyword evidence="1" id="KW-0479">Metal-binding</keyword>
<name>Q31D06_PROM9</name>
<dbReference type="SMART" id="SM00922">
    <property type="entry name" value="MR_MLE"/>
    <property type="match status" value="1"/>
</dbReference>
<dbReference type="PANTHER" id="PTHR48073:SF2">
    <property type="entry name" value="O-SUCCINYLBENZOATE SYNTHASE"/>
    <property type="match status" value="1"/>
</dbReference>
<dbReference type="InterPro" id="IPR036849">
    <property type="entry name" value="Enolase-like_C_sf"/>
</dbReference>
<gene>
    <name evidence="3" type="ordered locus">PMT9312_0177</name>
</gene>
<dbReference type="STRING" id="74546.PMT9312_0177"/>
<dbReference type="GO" id="GO:0046872">
    <property type="term" value="F:metal ion binding"/>
    <property type="evidence" value="ECO:0007669"/>
    <property type="project" value="UniProtKB-KW"/>
</dbReference>
<dbReference type="OrthoDB" id="9802699at2"/>
<dbReference type="InterPro" id="IPR029017">
    <property type="entry name" value="Enolase-like_N"/>
</dbReference>
<dbReference type="Gene3D" id="3.30.390.10">
    <property type="entry name" value="Enolase-like, N-terminal domain"/>
    <property type="match status" value="1"/>
</dbReference>
<dbReference type="InterPro" id="IPR029065">
    <property type="entry name" value="Enolase_C-like"/>
</dbReference>
<dbReference type="SUPFAM" id="SSF54826">
    <property type="entry name" value="Enolase N-terminal domain-like"/>
    <property type="match status" value="1"/>
</dbReference>